<name>C0PDL4_MAIZE</name>
<dbReference type="EMBL" id="BT066383">
    <property type="protein sequence ID" value="ACN33280.1"/>
    <property type="molecule type" value="mRNA"/>
</dbReference>
<evidence type="ECO:0000313" key="2">
    <source>
        <dbReference type="EMBL" id="ACN33280.1"/>
    </source>
</evidence>
<dbReference type="ExpressionAtlas" id="C0PDL4">
    <property type="expression patterns" value="baseline"/>
</dbReference>
<feature type="compositionally biased region" description="Basic residues" evidence="1">
    <location>
        <begin position="198"/>
        <end position="208"/>
    </location>
</feature>
<sequence>MLQLGASLHLLLNKARRLTPGASGSHWTTSAATARDQHAGRAPPASSQQDLERGVLASAADGARLGGGLARAAQAEVAAREQQHGRVAASAGLARRRRGAPGRGVAVVGDGARRGGLEAAGPRVLRLAAANAGAGLLLLQQLVQRGAEPRGDGLVAPGDAQPRLPLGGQLPEPLLQLGVAAAGAPQLGLRQPQPPRRGALHGRRHRARVPPPSLLQPRTHPLGLEPHQRVDLHALAVEQRQDAVGGGRRPTTGGRRAAPCLPALHVAGEHLALRHRQNQPLLVGIIQEPGRDACTLPREKHVAVVAAAAVAGELAARLGVAKRGDLEGRRRRRRRAPAEAELVEERGAAAADRGALQCPEGVPHVVGQEGGVE</sequence>
<feature type="region of interest" description="Disordered" evidence="1">
    <location>
        <begin position="185"/>
        <end position="223"/>
    </location>
</feature>
<dbReference type="HOGENOM" id="CLU_742636_0_0_1"/>
<reference evidence="2" key="2">
    <citation type="submission" date="2012-06" db="EMBL/GenBank/DDBJ databases">
        <authorList>
            <person name="Yu Y."/>
            <person name="Currie J."/>
            <person name="Lomeli R."/>
            <person name="Angelova A."/>
            <person name="Collura K."/>
            <person name="Wissotski M."/>
            <person name="Campos D."/>
            <person name="Kudrna D."/>
            <person name="Golser W."/>
            <person name="Ashely E."/>
            <person name="Descour A."/>
            <person name="Fernandes J."/>
            <person name="Soderlund C."/>
            <person name="Walbot V."/>
        </authorList>
    </citation>
    <scope>NUCLEOTIDE SEQUENCE</scope>
    <source>
        <strain evidence="2">B73</strain>
    </source>
</reference>
<evidence type="ECO:0000256" key="1">
    <source>
        <dbReference type="SAM" id="MobiDB-lite"/>
    </source>
</evidence>
<protein>
    <submittedName>
        <fullName evidence="2">Uncharacterized protein</fullName>
    </submittedName>
</protein>
<reference evidence="2" key="1">
    <citation type="journal article" date="2009" name="PLoS Genet.">
        <title>Sequencing, mapping, and analysis of 27,455 maize full-length cDNAs.</title>
        <authorList>
            <person name="Soderlund C."/>
            <person name="Descour A."/>
            <person name="Kudrna D."/>
            <person name="Bomhoff M."/>
            <person name="Boyd L."/>
            <person name="Currie J."/>
            <person name="Angelova A."/>
            <person name="Collura K."/>
            <person name="Wissotski M."/>
            <person name="Ashley E."/>
            <person name="Morrow D."/>
            <person name="Fernandes J."/>
            <person name="Walbot V."/>
            <person name="Yu Y."/>
        </authorList>
    </citation>
    <scope>NUCLEOTIDE SEQUENCE</scope>
    <source>
        <strain evidence="2">B73</strain>
    </source>
</reference>
<feature type="region of interest" description="Disordered" evidence="1">
    <location>
        <begin position="19"/>
        <end position="52"/>
    </location>
</feature>
<dbReference type="AlphaFoldDB" id="C0PDL4"/>
<feature type="region of interest" description="Disordered" evidence="1">
    <location>
        <begin position="326"/>
        <end position="373"/>
    </location>
</feature>
<proteinExistence type="evidence at transcript level"/>
<organism evidence="2">
    <name type="scientific">Zea mays</name>
    <name type="common">Maize</name>
    <dbReference type="NCBI Taxonomy" id="4577"/>
    <lineage>
        <taxon>Eukaryota</taxon>
        <taxon>Viridiplantae</taxon>
        <taxon>Streptophyta</taxon>
        <taxon>Embryophyta</taxon>
        <taxon>Tracheophyta</taxon>
        <taxon>Spermatophyta</taxon>
        <taxon>Magnoliopsida</taxon>
        <taxon>Liliopsida</taxon>
        <taxon>Poales</taxon>
        <taxon>Poaceae</taxon>
        <taxon>PACMAD clade</taxon>
        <taxon>Panicoideae</taxon>
        <taxon>Andropogonodae</taxon>
        <taxon>Andropogoneae</taxon>
        <taxon>Tripsacinae</taxon>
        <taxon>Zea</taxon>
    </lineage>
</organism>
<feature type="region of interest" description="Disordered" evidence="1">
    <location>
        <begin position="81"/>
        <end position="103"/>
    </location>
</feature>
<accession>C0PDL4</accession>